<evidence type="ECO:0000256" key="7">
    <source>
        <dbReference type="ARBA" id="ARBA00022824"/>
    </source>
</evidence>
<dbReference type="Pfam" id="PF13439">
    <property type="entry name" value="Glyco_transf_4"/>
    <property type="match status" value="1"/>
</dbReference>
<evidence type="ECO:0000256" key="11">
    <source>
        <dbReference type="ARBA" id="ARBA00045104"/>
    </source>
</evidence>
<accession>A0A1X2HH00</accession>
<dbReference type="OrthoDB" id="448893at2759"/>
<dbReference type="OMA" id="AMYMKCP"/>
<dbReference type="InParanoid" id="A0A1X2HH00"/>
<evidence type="ECO:0000256" key="9">
    <source>
        <dbReference type="ARBA" id="ARBA00023136"/>
    </source>
</evidence>
<dbReference type="Gene3D" id="3.40.50.2000">
    <property type="entry name" value="Glycogen Phosphorylase B"/>
    <property type="match status" value="2"/>
</dbReference>
<evidence type="ECO:0000256" key="10">
    <source>
        <dbReference type="ARBA" id="ARBA00045103"/>
    </source>
</evidence>
<keyword evidence="8 12" id="KW-1133">Transmembrane helix</keyword>
<dbReference type="SUPFAM" id="SSF53756">
    <property type="entry name" value="UDP-Glycosyltransferase/glycogen phosphorylase"/>
    <property type="match status" value="1"/>
</dbReference>
<evidence type="ECO:0000313" key="15">
    <source>
        <dbReference type="EMBL" id="ORY98211.1"/>
    </source>
</evidence>
<keyword evidence="16" id="KW-1185">Reference proteome</keyword>
<dbReference type="InterPro" id="IPR027054">
    <property type="entry name" value="ALG2"/>
</dbReference>
<comment type="similarity">
    <text evidence="12">Belongs to the glycosyltransferase group 1 family.</text>
</comment>
<comment type="pathway">
    <text evidence="3 12">Protein modification; protein glycosylation.</text>
</comment>
<evidence type="ECO:0000259" key="13">
    <source>
        <dbReference type="Pfam" id="PF00534"/>
    </source>
</evidence>
<comment type="catalytic activity">
    <reaction evidence="11 12">
        <text>an alpha-D-Man-(1-&gt;3)-beta-D-Man-(1-&gt;4)-beta-D-GlcNAc-(1-&gt;4)-alpha-D-GlcNAc-diphospho-di-trans,poly-cis-dolichol + GDP-alpha-D-mannose = an alpha-D-Man-(1-&gt;3)-[alpha-D-Man-(1-&gt;6)]-beta-D-Man-(1-&gt;4)-beta-D-GlcNAc-(1-&gt;4)-alpha-D-GlcNAc-diphospho-di-trans,poly-cis-dolichol + GDP + H(+)</text>
        <dbReference type="Rhea" id="RHEA:29519"/>
        <dbReference type="Rhea" id="RHEA-COMP:19513"/>
        <dbReference type="Rhea" id="RHEA-COMP:19515"/>
        <dbReference type="ChEBI" id="CHEBI:15378"/>
        <dbReference type="ChEBI" id="CHEBI:57527"/>
        <dbReference type="ChEBI" id="CHEBI:58189"/>
        <dbReference type="ChEBI" id="CHEBI:132510"/>
        <dbReference type="ChEBI" id="CHEBI:132511"/>
        <dbReference type="EC" id="2.4.1.257"/>
    </reaction>
    <physiologicalReaction direction="left-to-right" evidence="11 12">
        <dbReference type="Rhea" id="RHEA:29520"/>
    </physiologicalReaction>
</comment>
<dbReference type="InterPro" id="IPR001296">
    <property type="entry name" value="Glyco_trans_1"/>
</dbReference>
<comment type="function">
    <text evidence="1 12">Mannosylates Man(2)GlcNAc(2)-dolichol diphosphate and Man(1)GlcNAc(2)-dolichol diphosphate to form Man(3)GlcNAc(2)-dolichol diphosphate.</text>
</comment>
<dbReference type="Pfam" id="PF00534">
    <property type="entry name" value="Glycos_transf_1"/>
    <property type="match status" value="1"/>
</dbReference>
<evidence type="ECO:0000256" key="3">
    <source>
        <dbReference type="ARBA" id="ARBA00004922"/>
    </source>
</evidence>
<dbReference type="FunCoup" id="A0A1X2HH00">
    <property type="interactions" value="501"/>
</dbReference>
<dbReference type="AlphaFoldDB" id="A0A1X2HH00"/>
<dbReference type="GO" id="GO:0005789">
    <property type="term" value="C:endoplasmic reticulum membrane"/>
    <property type="evidence" value="ECO:0007669"/>
    <property type="project" value="UniProtKB-SubCell"/>
</dbReference>
<sequence length="463" mass="51731">MPPPSKPLSIAFVHPDLGIGGAERLAVDAAVAMKMKGHHVIMYTSHHDPNHCFEETRDGTLDVEVHGDFLPRTLFGRFYIVFAILRQLYLTLIMITTHRSTYDVIFIDQLSACIPLFQWLTPSRVLFYCHFPDKLLATRDSALKKLYRAPADALEELTTGQADTIVVNSCFTAGMFKKSFPTIAKTPEVLYPPINFEAYDRPVDMTDSAVQILDSKTTFLSINRFERKKNIELALRAFAAVKEKVSPETFNTCRLVLAGGYDRRVQENVEYLETLDGLAHDFGLTTFTIQPGACDTPPKDAQVVFLCSFSDTQRTFLLRQAKVILYTPSNEHFGIVPVEGMYASVPVMAVNNGGPTESIEHGKTGWLLTPDPAVWGEQLAVLLADNVDVAEMGQHGRRRVQTLFSLDAFGDHLDQILRDLVASPRVSTSWYPLLLTSGLIAVLAYFFWFQANLTLQSFNQGGL</sequence>
<dbReference type="Proteomes" id="UP000242180">
    <property type="component" value="Unassembled WGS sequence"/>
</dbReference>
<evidence type="ECO:0000256" key="8">
    <source>
        <dbReference type="ARBA" id="ARBA00022989"/>
    </source>
</evidence>
<keyword evidence="6 12" id="KW-0812">Transmembrane</keyword>
<dbReference type="GO" id="GO:0004378">
    <property type="term" value="F:GDP-Man:Man(1)GlcNAc(2)-PP-Dol alpha-1,3-mannosyltransferase activity"/>
    <property type="evidence" value="ECO:0007669"/>
    <property type="project" value="UniProtKB-UniRule"/>
</dbReference>
<evidence type="ECO:0000256" key="4">
    <source>
        <dbReference type="ARBA" id="ARBA00022676"/>
    </source>
</evidence>
<keyword evidence="5 12" id="KW-0808">Transferase</keyword>
<evidence type="ECO:0000256" key="2">
    <source>
        <dbReference type="ARBA" id="ARBA00004586"/>
    </source>
</evidence>
<keyword evidence="4 12" id="KW-0328">Glycosyltransferase</keyword>
<dbReference type="EMBL" id="MCGN01000004">
    <property type="protein sequence ID" value="ORY98211.1"/>
    <property type="molecule type" value="Genomic_DNA"/>
</dbReference>
<feature type="domain" description="Glycosyltransferase subfamily 4-like N-terminal" evidence="14">
    <location>
        <begin position="19"/>
        <end position="196"/>
    </location>
</feature>
<keyword evidence="7 12" id="KW-0256">Endoplasmic reticulum</keyword>
<gene>
    <name evidence="15" type="ORF">BCR43DRAFT_438300</name>
</gene>
<organism evidence="15 16">
    <name type="scientific">Syncephalastrum racemosum</name>
    <name type="common">Filamentous fungus</name>
    <dbReference type="NCBI Taxonomy" id="13706"/>
    <lineage>
        <taxon>Eukaryota</taxon>
        <taxon>Fungi</taxon>
        <taxon>Fungi incertae sedis</taxon>
        <taxon>Mucoromycota</taxon>
        <taxon>Mucoromycotina</taxon>
        <taxon>Mucoromycetes</taxon>
        <taxon>Mucorales</taxon>
        <taxon>Syncephalastraceae</taxon>
        <taxon>Syncephalastrum</taxon>
    </lineage>
</organism>
<evidence type="ECO:0000313" key="16">
    <source>
        <dbReference type="Proteomes" id="UP000242180"/>
    </source>
</evidence>
<evidence type="ECO:0000256" key="6">
    <source>
        <dbReference type="ARBA" id="ARBA00022692"/>
    </source>
</evidence>
<reference evidence="15 16" key="1">
    <citation type="submission" date="2016-07" db="EMBL/GenBank/DDBJ databases">
        <title>Pervasive Adenine N6-methylation of Active Genes in Fungi.</title>
        <authorList>
            <consortium name="DOE Joint Genome Institute"/>
            <person name="Mondo S.J."/>
            <person name="Dannebaum R.O."/>
            <person name="Kuo R.C."/>
            <person name="Labutti K."/>
            <person name="Haridas S."/>
            <person name="Kuo A."/>
            <person name="Salamov A."/>
            <person name="Ahrendt S.R."/>
            <person name="Lipzen A."/>
            <person name="Sullivan W."/>
            <person name="Andreopoulos W.B."/>
            <person name="Clum A."/>
            <person name="Lindquist E."/>
            <person name="Daum C."/>
            <person name="Ramamoorthy G.K."/>
            <person name="Gryganskyi A."/>
            <person name="Culley D."/>
            <person name="Magnuson J.K."/>
            <person name="James T.Y."/>
            <person name="O'Malley M.A."/>
            <person name="Stajich J.E."/>
            <person name="Spatafora J.W."/>
            <person name="Visel A."/>
            <person name="Grigoriev I.V."/>
        </authorList>
    </citation>
    <scope>NUCLEOTIDE SEQUENCE [LARGE SCALE GENOMIC DNA]</scope>
    <source>
        <strain evidence="15 16">NRRL 2496</strain>
    </source>
</reference>
<proteinExistence type="inferred from homology"/>
<name>A0A1X2HH00_SYNRA</name>
<dbReference type="STRING" id="13706.A0A1X2HH00"/>
<comment type="subcellular location">
    <subcellularLocation>
        <location evidence="2 12">Endoplasmic reticulum membrane</location>
    </subcellularLocation>
</comment>
<protein>
    <recommendedName>
        <fullName evidence="12">Alpha-1,3/1,6-mannosyltransferase ALG2</fullName>
        <ecNumber evidence="12">2.4.1.132</ecNumber>
        <ecNumber evidence="12">2.4.1.257</ecNumber>
    </recommendedName>
    <alternativeName>
        <fullName evidence="12">GDP-Man:Man(1)GlcNAc(2)-PP-Dol alpha-1,3-mannosyltransferase</fullName>
    </alternativeName>
</protein>
<comment type="caution">
    <text evidence="15">The sequence shown here is derived from an EMBL/GenBank/DDBJ whole genome shotgun (WGS) entry which is preliminary data.</text>
</comment>
<dbReference type="CDD" id="cd03805">
    <property type="entry name" value="GT4_ALG2-like"/>
    <property type="match status" value="1"/>
</dbReference>
<evidence type="ECO:0000256" key="1">
    <source>
        <dbReference type="ARBA" id="ARBA00003142"/>
    </source>
</evidence>
<evidence type="ECO:0000256" key="12">
    <source>
        <dbReference type="RuleBase" id="RU367136"/>
    </source>
</evidence>
<feature type="transmembrane region" description="Helical" evidence="12">
    <location>
        <begin position="430"/>
        <end position="449"/>
    </location>
</feature>
<dbReference type="EC" id="2.4.1.257" evidence="12"/>
<evidence type="ECO:0000256" key="5">
    <source>
        <dbReference type="ARBA" id="ARBA00022679"/>
    </source>
</evidence>
<comment type="catalytic activity">
    <reaction evidence="10 12">
        <text>a beta-D-Man-(1-&gt;4)-beta-D-GlcNAc-(1-&gt;4)-alpha-D-GlcNAc-diphospho-di-trans,poly-cis-dolichol + GDP-alpha-D-mannose = an alpha-D-Man-(1-&gt;3)-beta-D-Man-(1-&gt;4)-beta-D-GlcNAc-(1-&gt;4)-alpha-D-GlcNAc-diphospho-di-trans,poly-cis-dolichol + GDP + H(+)</text>
        <dbReference type="Rhea" id="RHEA:29515"/>
        <dbReference type="Rhea" id="RHEA-COMP:19511"/>
        <dbReference type="Rhea" id="RHEA-COMP:19513"/>
        <dbReference type="ChEBI" id="CHEBI:15378"/>
        <dbReference type="ChEBI" id="CHEBI:57527"/>
        <dbReference type="ChEBI" id="CHEBI:58189"/>
        <dbReference type="ChEBI" id="CHEBI:58472"/>
        <dbReference type="ChEBI" id="CHEBI:132510"/>
        <dbReference type="EC" id="2.4.1.132"/>
    </reaction>
    <physiologicalReaction direction="left-to-right" evidence="10 12">
        <dbReference type="Rhea" id="RHEA:29516"/>
    </physiologicalReaction>
</comment>
<dbReference type="EC" id="2.4.1.132" evidence="12"/>
<evidence type="ECO:0000259" key="14">
    <source>
        <dbReference type="Pfam" id="PF13439"/>
    </source>
</evidence>
<dbReference type="UniPathway" id="UPA00378"/>
<dbReference type="GO" id="GO:0102704">
    <property type="term" value="F:GDP-Man:Man(2)GlcNAc(2)-PP-Dol alpha-1,6-mannosyltransferase activity"/>
    <property type="evidence" value="ECO:0007669"/>
    <property type="project" value="UniProtKB-UniRule"/>
</dbReference>
<dbReference type="GO" id="GO:0006488">
    <property type="term" value="P:dolichol-linked oligosaccharide biosynthetic process"/>
    <property type="evidence" value="ECO:0007669"/>
    <property type="project" value="EnsemblFungi"/>
</dbReference>
<feature type="domain" description="Glycosyl transferase family 1" evidence="13">
    <location>
        <begin position="213"/>
        <end position="398"/>
    </location>
</feature>
<keyword evidence="9 12" id="KW-0472">Membrane</keyword>
<dbReference type="PANTHER" id="PTHR45918">
    <property type="entry name" value="ALPHA-1,3/1,6-MANNOSYLTRANSFERASE ALG2"/>
    <property type="match status" value="1"/>
</dbReference>
<dbReference type="PANTHER" id="PTHR45918:SF1">
    <property type="entry name" value="ALPHA-1,3_1,6-MANNOSYLTRANSFERASE ALG2"/>
    <property type="match status" value="1"/>
</dbReference>
<dbReference type="GO" id="GO:0033164">
    <property type="term" value="F:initiation-specific glycolipid 1,6-alpha-mannosyltransferase activity"/>
    <property type="evidence" value="ECO:0007669"/>
    <property type="project" value="EnsemblFungi"/>
</dbReference>
<dbReference type="InterPro" id="IPR028098">
    <property type="entry name" value="Glyco_trans_4-like_N"/>
</dbReference>